<feature type="transmembrane region" description="Helical" evidence="7">
    <location>
        <begin position="318"/>
        <end position="338"/>
    </location>
</feature>
<dbReference type="InterPro" id="IPR044777">
    <property type="entry name" value="SLC17A9-like"/>
</dbReference>
<dbReference type="InterPro" id="IPR020846">
    <property type="entry name" value="MFS_dom"/>
</dbReference>
<dbReference type="Gene3D" id="1.20.1250.20">
    <property type="entry name" value="MFS general substrate transporter like domains"/>
    <property type="match status" value="2"/>
</dbReference>
<keyword evidence="10" id="KW-1185">Reference proteome</keyword>
<feature type="transmembrane region" description="Helical" evidence="7">
    <location>
        <begin position="478"/>
        <end position="499"/>
    </location>
</feature>
<evidence type="ECO:0000259" key="8">
    <source>
        <dbReference type="PROSITE" id="PS50850"/>
    </source>
</evidence>
<dbReference type="GO" id="GO:0009536">
    <property type="term" value="C:plastid"/>
    <property type="evidence" value="ECO:0000318"/>
    <property type="project" value="GO_Central"/>
</dbReference>
<dbReference type="Pfam" id="PF07690">
    <property type="entry name" value="MFS_1"/>
    <property type="match status" value="1"/>
</dbReference>
<dbReference type="OrthoDB" id="2250022at2759"/>
<feature type="domain" description="Major facilitator superfamily (MFS) profile" evidence="8">
    <location>
        <begin position="101"/>
        <end position="504"/>
    </location>
</feature>
<feature type="transmembrane region" description="Helical" evidence="7">
    <location>
        <begin position="227"/>
        <end position="250"/>
    </location>
</feature>
<evidence type="ECO:0000256" key="1">
    <source>
        <dbReference type="ARBA" id="ARBA00004141"/>
    </source>
</evidence>
<comment type="function">
    <text evidence="5">Probable anion transporter.</text>
</comment>
<feature type="transmembrane region" description="Helical" evidence="7">
    <location>
        <begin position="198"/>
        <end position="215"/>
    </location>
</feature>
<dbReference type="OMA" id="VTTIFWN"/>
<keyword evidence="3 7" id="KW-1133">Transmembrane helix</keyword>
<feature type="transmembrane region" description="Helical" evidence="7">
    <location>
        <begin position="358"/>
        <end position="379"/>
    </location>
</feature>
<protein>
    <submittedName>
        <fullName evidence="9">Putative anion transporter 3, chloroplastic</fullName>
    </submittedName>
</protein>
<dbReference type="SUPFAM" id="SSF103473">
    <property type="entry name" value="MFS general substrate transporter"/>
    <property type="match status" value="1"/>
</dbReference>
<feature type="transmembrane region" description="Helical" evidence="7">
    <location>
        <begin position="391"/>
        <end position="410"/>
    </location>
</feature>
<comment type="similarity">
    <text evidence="6">Belongs to the major facilitator superfamily. Sodium/anion cotransporter (TC 2.A.1.14) family.</text>
</comment>
<dbReference type="Proteomes" id="UP000036987">
    <property type="component" value="Unassembled WGS sequence"/>
</dbReference>
<dbReference type="PROSITE" id="PS50850">
    <property type="entry name" value="MFS"/>
    <property type="match status" value="1"/>
</dbReference>
<gene>
    <name evidence="9" type="ORF">ZOSMA_7G01000</name>
</gene>
<dbReference type="STRING" id="29655.A0A0K9NQ16"/>
<feature type="transmembrane region" description="Helical" evidence="7">
    <location>
        <begin position="136"/>
        <end position="159"/>
    </location>
</feature>
<evidence type="ECO:0000256" key="7">
    <source>
        <dbReference type="SAM" id="Phobius"/>
    </source>
</evidence>
<evidence type="ECO:0000256" key="5">
    <source>
        <dbReference type="ARBA" id="ARBA00024302"/>
    </source>
</evidence>
<evidence type="ECO:0000256" key="3">
    <source>
        <dbReference type="ARBA" id="ARBA00022989"/>
    </source>
</evidence>
<organism evidence="9 10">
    <name type="scientific">Zostera marina</name>
    <name type="common">Eelgrass</name>
    <dbReference type="NCBI Taxonomy" id="29655"/>
    <lineage>
        <taxon>Eukaryota</taxon>
        <taxon>Viridiplantae</taxon>
        <taxon>Streptophyta</taxon>
        <taxon>Embryophyta</taxon>
        <taxon>Tracheophyta</taxon>
        <taxon>Spermatophyta</taxon>
        <taxon>Magnoliopsida</taxon>
        <taxon>Liliopsida</taxon>
        <taxon>Zosteraceae</taxon>
        <taxon>Zostera</taxon>
    </lineage>
</organism>
<comment type="subcellular location">
    <subcellularLocation>
        <location evidence="1">Membrane</location>
        <topology evidence="1">Multi-pass membrane protein</topology>
    </subcellularLocation>
</comment>
<evidence type="ECO:0000256" key="2">
    <source>
        <dbReference type="ARBA" id="ARBA00022692"/>
    </source>
</evidence>
<dbReference type="InterPro" id="IPR036259">
    <property type="entry name" value="MFS_trans_sf"/>
</dbReference>
<comment type="caution">
    <text evidence="9">The sequence shown here is derived from an EMBL/GenBank/DDBJ whole genome shotgun (WGS) entry which is preliminary data.</text>
</comment>
<dbReference type="PANTHER" id="PTHR11662">
    <property type="entry name" value="SOLUTE CARRIER FAMILY 17"/>
    <property type="match status" value="1"/>
</dbReference>
<dbReference type="EMBL" id="LFYR01001978">
    <property type="protein sequence ID" value="KMZ58070.1"/>
    <property type="molecule type" value="Genomic_DNA"/>
</dbReference>
<reference evidence="10" key="1">
    <citation type="journal article" date="2016" name="Nature">
        <title>The genome of the seagrass Zostera marina reveals angiosperm adaptation to the sea.</title>
        <authorList>
            <person name="Olsen J.L."/>
            <person name="Rouze P."/>
            <person name="Verhelst B."/>
            <person name="Lin Y.-C."/>
            <person name="Bayer T."/>
            <person name="Collen J."/>
            <person name="Dattolo E."/>
            <person name="De Paoli E."/>
            <person name="Dittami S."/>
            <person name="Maumus F."/>
            <person name="Michel G."/>
            <person name="Kersting A."/>
            <person name="Lauritano C."/>
            <person name="Lohaus R."/>
            <person name="Toepel M."/>
            <person name="Tonon T."/>
            <person name="Vanneste K."/>
            <person name="Amirebrahimi M."/>
            <person name="Brakel J."/>
            <person name="Bostroem C."/>
            <person name="Chovatia M."/>
            <person name="Grimwood J."/>
            <person name="Jenkins J.W."/>
            <person name="Jueterbock A."/>
            <person name="Mraz A."/>
            <person name="Stam W.T."/>
            <person name="Tice H."/>
            <person name="Bornberg-Bauer E."/>
            <person name="Green P.J."/>
            <person name="Pearson G.A."/>
            <person name="Procaccini G."/>
            <person name="Duarte C.M."/>
            <person name="Schmutz J."/>
            <person name="Reusch T.B.H."/>
            <person name="Van de Peer Y."/>
        </authorList>
    </citation>
    <scope>NUCLEOTIDE SEQUENCE [LARGE SCALE GENOMIC DNA]</scope>
    <source>
        <strain evidence="10">cv. Finnish</strain>
    </source>
</reference>
<dbReference type="GO" id="GO:0005315">
    <property type="term" value="F:phosphate transmembrane transporter activity"/>
    <property type="evidence" value="ECO:0000318"/>
    <property type="project" value="GO_Central"/>
</dbReference>
<proteinExistence type="inferred from homology"/>
<evidence type="ECO:0000313" key="10">
    <source>
        <dbReference type="Proteomes" id="UP000036987"/>
    </source>
</evidence>
<feature type="transmembrane region" description="Helical" evidence="7">
    <location>
        <begin position="448"/>
        <end position="472"/>
    </location>
</feature>
<feature type="transmembrane region" description="Helical" evidence="7">
    <location>
        <begin position="416"/>
        <end position="436"/>
    </location>
</feature>
<evidence type="ECO:0000256" key="4">
    <source>
        <dbReference type="ARBA" id="ARBA00023136"/>
    </source>
</evidence>
<accession>A0A0K9NQ16</accession>
<name>A0A0K9NQ16_ZOSMR</name>
<dbReference type="PANTHER" id="PTHR11662:SF399">
    <property type="entry name" value="FI19708P1-RELATED"/>
    <property type="match status" value="1"/>
</dbReference>
<dbReference type="GO" id="GO:0016020">
    <property type="term" value="C:membrane"/>
    <property type="evidence" value="ECO:0007669"/>
    <property type="project" value="UniProtKB-SubCell"/>
</dbReference>
<feature type="transmembrane region" description="Helical" evidence="7">
    <location>
        <begin position="166"/>
        <end position="186"/>
    </location>
</feature>
<evidence type="ECO:0000256" key="6">
    <source>
        <dbReference type="ARBA" id="ARBA00024362"/>
    </source>
</evidence>
<keyword evidence="4 7" id="KW-0472">Membrane</keyword>
<dbReference type="AlphaFoldDB" id="A0A0K9NQ16"/>
<sequence length="507" mass="54906">MVLVSSSHSNLLLPLKPSPYSSSKSIPLLFTSTNGKIKTTKIRSVGIRFRNLTPLDTEATRRTSRTRKKKRLSTIACSSAETEPPGRWFPHVFLLPERMKVLCLVALVMCLCNADRVIMSVAAMPLCTEHAWSTPFLGVVQSSFLWGYLVSSTVGGALVDKYGGKLVMAVGVVFWSLATIITPWAASHSKMTLMTVRILFGLAEGVAFPSMNVILSQWFPSCGRASGVGLSMAGFHLGNAISLIATPVLINKFGITGPFTLFSILGFVWTLIWTLTMANHPSRTHDIKTEGKSDDSSIGDASLKPPSVAHLLSKMPTWAIIVANVTNNWGYFVLLSWMPVYFRTVFNVNLKQAAWFSAVPWGLMAVSGYIAGLSSDYLMKSDYSVTIVRKIMQSIGFIGPGLALLCLNFAPSPSAASLLLTIALSLSSFSQAGFLLNVQDIAPNCAGFLHGISNSSGTVAAIVGTMGTGYFVEWLGSFQAFLTLTAGFYFISAIFWNIYATGDQVFF</sequence>
<feature type="transmembrane region" description="Helical" evidence="7">
    <location>
        <begin position="101"/>
        <end position="124"/>
    </location>
</feature>
<dbReference type="FunFam" id="1.20.1250.20:FF:000142">
    <property type="entry name" value="probable anion transporter 3, chloroplastic"/>
    <property type="match status" value="1"/>
</dbReference>
<evidence type="ECO:0000313" key="9">
    <source>
        <dbReference type="EMBL" id="KMZ58070.1"/>
    </source>
</evidence>
<dbReference type="InterPro" id="IPR050382">
    <property type="entry name" value="MFS_Na/Anion_cotransporter"/>
</dbReference>
<feature type="transmembrane region" description="Helical" evidence="7">
    <location>
        <begin position="256"/>
        <end position="278"/>
    </location>
</feature>
<keyword evidence="2 7" id="KW-0812">Transmembrane</keyword>
<dbReference type="CDD" id="cd17380">
    <property type="entry name" value="MFS_SLC17A9_like"/>
    <property type="match status" value="1"/>
</dbReference>
<dbReference type="InterPro" id="IPR011701">
    <property type="entry name" value="MFS"/>
</dbReference>